<dbReference type="RefSeq" id="WP_188576138.1">
    <property type="nucleotide sequence ID" value="NZ_BMDZ01000011.1"/>
</dbReference>
<evidence type="ECO:0000256" key="2">
    <source>
        <dbReference type="ARBA" id="ARBA00007787"/>
    </source>
</evidence>
<name>A0ABQ1IBQ8_9PROT</name>
<dbReference type="Pfam" id="PF00462">
    <property type="entry name" value="Glutaredoxin"/>
    <property type="match status" value="1"/>
</dbReference>
<dbReference type="PANTHER" id="PTHR45694:SF18">
    <property type="entry name" value="GLUTAREDOXIN-1-RELATED"/>
    <property type="match status" value="1"/>
</dbReference>
<evidence type="ECO:0000313" key="10">
    <source>
        <dbReference type="Proteomes" id="UP000603352"/>
    </source>
</evidence>
<accession>A0ABQ1IBQ8</accession>
<evidence type="ECO:0000256" key="7">
    <source>
        <dbReference type="RuleBase" id="RU364065"/>
    </source>
</evidence>
<evidence type="ECO:0000259" key="8">
    <source>
        <dbReference type="Pfam" id="PF00462"/>
    </source>
</evidence>
<organism evidence="9 10">
    <name type="scientific">Tistrella bauzanensis</name>
    <dbReference type="NCBI Taxonomy" id="657419"/>
    <lineage>
        <taxon>Bacteria</taxon>
        <taxon>Pseudomonadati</taxon>
        <taxon>Pseudomonadota</taxon>
        <taxon>Alphaproteobacteria</taxon>
        <taxon>Geminicoccales</taxon>
        <taxon>Geminicoccaceae</taxon>
        <taxon>Tistrella</taxon>
    </lineage>
</organism>
<dbReference type="PROSITE" id="PS51354">
    <property type="entry name" value="GLUTAREDOXIN_2"/>
    <property type="match status" value="1"/>
</dbReference>
<dbReference type="CDD" id="cd03418">
    <property type="entry name" value="GRX_GRXb_1_3_like"/>
    <property type="match status" value="1"/>
</dbReference>
<evidence type="ECO:0000256" key="1">
    <source>
        <dbReference type="ARBA" id="ARBA00002549"/>
    </source>
</evidence>
<sequence>MADVIIYSTPICPYCARAKSLLDRKGVSYTDIDVYGDRALRAQMVEKAGGRTSVPQIFIDGQHIGGSDDLHALERAGKLDPLLAGSPA</sequence>
<comment type="caution">
    <text evidence="9">The sequence shown here is derived from an EMBL/GenBank/DDBJ whole genome shotgun (WGS) entry which is preliminary data.</text>
</comment>
<reference evidence="10" key="1">
    <citation type="journal article" date="2019" name="Int. J. Syst. Evol. Microbiol.">
        <title>The Global Catalogue of Microorganisms (GCM) 10K type strain sequencing project: providing services to taxonomists for standard genome sequencing and annotation.</title>
        <authorList>
            <consortium name="The Broad Institute Genomics Platform"/>
            <consortium name="The Broad Institute Genome Sequencing Center for Infectious Disease"/>
            <person name="Wu L."/>
            <person name="Ma J."/>
        </authorList>
    </citation>
    <scope>NUCLEOTIDE SEQUENCE [LARGE SCALE GENOMIC DNA]</scope>
    <source>
        <strain evidence="10">CGMCC 1.10188</strain>
    </source>
</reference>
<keyword evidence="5" id="KW-1015">Disulfide bond</keyword>
<evidence type="ECO:0000256" key="6">
    <source>
        <dbReference type="ARBA" id="ARBA00023284"/>
    </source>
</evidence>
<evidence type="ECO:0000256" key="3">
    <source>
        <dbReference type="ARBA" id="ARBA00022448"/>
    </source>
</evidence>
<dbReference type="PROSITE" id="PS00195">
    <property type="entry name" value="GLUTAREDOXIN_1"/>
    <property type="match status" value="1"/>
</dbReference>
<dbReference type="PRINTS" id="PR00160">
    <property type="entry name" value="GLUTAREDOXIN"/>
</dbReference>
<dbReference type="EMBL" id="BMDZ01000011">
    <property type="protein sequence ID" value="GGB33733.1"/>
    <property type="molecule type" value="Genomic_DNA"/>
</dbReference>
<keyword evidence="7" id="KW-0963">Cytoplasm</keyword>
<evidence type="ECO:0000256" key="5">
    <source>
        <dbReference type="ARBA" id="ARBA00023157"/>
    </source>
</evidence>
<dbReference type="PANTHER" id="PTHR45694">
    <property type="entry name" value="GLUTAREDOXIN 2"/>
    <property type="match status" value="1"/>
</dbReference>
<dbReference type="Proteomes" id="UP000603352">
    <property type="component" value="Unassembled WGS sequence"/>
</dbReference>
<evidence type="ECO:0000256" key="4">
    <source>
        <dbReference type="ARBA" id="ARBA00022982"/>
    </source>
</evidence>
<dbReference type="InterPro" id="IPR002109">
    <property type="entry name" value="Glutaredoxin"/>
</dbReference>
<feature type="domain" description="Glutaredoxin" evidence="8">
    <location>
        <begin position="4"/>
        <end position="64"/>
    </location>
</feature>
<keyword evidence="3 7" id="KW-0813">Transport</keyword>
<evidence type="ECO:0000313" key="9">
    <source>
        <dbReference type="EMBL" id="GGB33733.1"/>
    </source>
</evidence>
<dbReference type="InterPro" id="IPR014025">
    <property type="entry name" value="Glutaredoxin_subgr"/>
</dbReference>
<gene>
    <name evidence="9" type="ORF">GCM10011505_13930</name>
</gene>
<keyword evidence="6 7" id="KW-0676">Redox-active center</keyword>
<keyword evidence="4 7" id="KW-0249">Electron transport</keyword>
<comment type="function">
    <text evidence="1 7">Has a glutathione-disulfide oxidoreductase activity in the presence of NADPH and glutathione reductase. Reduces low molecular weight disulfides and proteins.</text>
</comment>
<proteinExistence type="inferred from homology"/>
<dbReference type="SUPFAM" id="SSF52833">
    <property type="entry name" value="Thioredoxin-like"/>
    <property type="match status" value="1"/>
</dbReference>
<dbReference type="Gene3D" id="3.40.30.10">
    <property type="entry name" value="Glutaredoxin"/>
    <property type="match status" value="1"/>
</dbReference>
<comment type="similarity">
    <text evidence="2 7">Belongs to the glutaredoxin family.</text>
</comment>
<dbReference type="InterPro" id="IPR011767">
    <property type="entry name" value="GLR_AS"/>
</dbReference>
<keyword evidence="10" id="KW-1185">Reference proteome</keyword>
<dbReference type="InterPro" id="IPR036249">
    <property type="entry name" value="Thioredoxin-like_sf"/>
</dbReference>
<protein>
    <recommendedName>
        <fullName evidence="7">Glutaredoxin</fullName>
    </recommendedName>
</protein>
<dbReference type="NCBIfam" id="TIGR02181">
    <property type="entry name" value="GRX_bact"/>
    <property type="match status" value="1"/>
</dbReference>
<dbReference type="InterPro" id="IPR011900">
    <property type="entry name" value="GRX_bact"/>
</dbReference>